<dbReference type="Proteomes" id="UP000480039">
    <property type="component" value="Unassembled WGS sequence"/>
</dbReference>
<reference evidence="3 4" key="1">
    <citation type="submission" date="2019-04" db="EMBL/GenBank/DDBJ databases">
        <title>Genome sequencing of Clostridium botulinum Groups I-IV and Clostridium butyricum.</title>
        <authorList>
            <person name="Brunt J."/>
            <person name="Van Vliet A.H.M."/>
            <person name="Stringer S.C."/>
            <person name="Carter A.T."/>
            <person name="Peck M.W."/>
        </authorList>
    </citation>
    <scope>NUCLEOTIDE SEQUENCE [LARGE SCALE GENOMIC DNA]</scope>
    <source>
        <strain evidence="2 4">Colworth BL30</strain>
        <strain evidence="1 3">IFR 18/037</strain>
    </source>
</reference>
<dbReference type="EMBL" id="SWOY01000001">
    <property type="protein sequence ID" value="NFG15398.1"/>
    <property type="molecule type" value="Genomic_DNA"/>
</dbReference>
<dbReference type="InterPro" id="IPR024747">
    <property type="entry name" value="Pyridox_Oxase-rel"/>
</dbReference>
<accession>A0A6B4M4W3</accession>
<evidence type="ECO:0000313" key="4">
    <source>
        <dbReference type="Proteomes" id="UP000480039"/>
    </source>
</evidence>
<dbReference type="EMBL" id="SWQE01000001">
    <property type="protein sequence ID" value="NFJ07506.1"/>
    <property type="molecule type" value="Genomic_DNA"/>
</dbReference>
<dbReference type="PANTHER" id="PTHR34071:SF2">
    <property type="entry name" value="FLAVIN-NUCLEOTIDE-BINDING PROTEIN"/>
    <property type="match status" value="1"/>
</dbReference>
<sequence length="154" mass="17609">MFSEMRRKDRELKNDEAIEILKNNTYGVLSTISENGYPYGVPISYIFFDNSIYFHSAIKGHKLDNISNNNRVSFCVVGRTHILPDKFSTEYESVIVFGRVIEVSNDEKNTALLEILNKYSADYIGQGKEYIQKASKATKVMKINIEHTSGKAKR</sequence>
<name>A0A6B4M4W3_CLOBO</name>
<dbReference type="Pfam" id="PF12900">
    <property type="entry name" value="Pyridox_ox_2"/>
    <property type="match status" value="1"/>
</dbReference>
<dbReference type="RefSeq" id="WP_003355856.1">
    <property type="nucleotide sequence ID" value="NZ_CP013296.1"/>
</dbReference>
<dbReference type="PANTHER" id="PTHR34071">
    <property type="entry name" value="5-NITROIMIDAZOLE ANTIBIOTICS RESISTANCE PROTEIN, NIMA-FAMILY-RELATED PROTEIN-RELATED"/>
    <property type="match status" value="1"/>
</dbReference>
<dbReference type="AlphaFoldDB" id="A0A6B4M4W3"/>
<evidence type="ECO:0000313" key="1">
    <source>
        <dbReference type="EMBL" id="NFG15398.1"/>
    </source>
</evidence>
<evidence type="ECO:0000313" key="3">
    <source>
        <dbReference type="Proteomes" id="UP000478995"/>
    </source>
</evidence>
<dbReference type="Proteomes" id="UP000478995">
    <property type="component" value="Unassembled WGS sequence"/>
</dbReference>
<gene>
    <name evidence="1" type="ORF">FC794_01025</name>
    <name evidence="2" type="ORF">FC871_03185</name>
</gene>
<dbReference type="OMA" id="DSIYFHC"/>
<proteinExistence type="predicted"/>
<dbReference type="InterPro" id="IPR012349">
    <property type="entry name" value="Split_barrel_FMN-bd"/>
</dbReference>
<organism evidence="1 3">
    <name type="scientific">Clostridium botulinum</name>
    <dbReference type="NCBI Taxonomy" id="1491"/>
    <lineage>
        <taxon>Bacteria</taxon>
        <taxon>Bacillati</taxon>
        <taxon>Bacillota</taxon>
        <taxon>Clostridia</taxon>
        <taxon>Eubacteriales</taxon>
        <taxon>Clostridiaceae</taxon>
        <taxon>Clostridium</taxon>
    </lineage>
</organism>
<evidence type="ECO:0000313" key="2">
    <source>
        <dbReference type="EMBL" id="NFJ07506.1"/>
    </source>
</evidence>
<protein>
    <submittedName>
        <fullName evidence="1">Pyridoxamine 5'-phosphate oxidase family protein</fullName>
    </submittedName>
</protein>
<dbReference type="Gene3D" id="2.30.110.10">
    <property type="entry name" value="Electron Transport, Fmn-binding Protein, Chain A"/>
    <property type="match status" value="1"/>
</dbReference>
<dbReference type="SUPFAM" id="SSF50475">
    <property type="entry name" value="FMN-binding split barrel"/>
    <property type="match status" value="1"/>
</dbReference>
<comment type="caution">
    <text evidence="1">The sequence shown here is derived from an EMBL/GenBank/DDBJ whole genome shotgun (WGS) entry which is preliminary data.</text>
</comment>